<accession>A0ABX6JWP4</accession>
<dbReference type="EMBL" id="CP049933">
    <property type="protein sequence ID" value="QIM18663.1"/>
    <property type="molecule type" value="Genomic_DNA"/>
</dbReference>
<keyword evidence="2" id="KW-1185">Reference proteome</keyword>
<evidence type="ECO:0000313" key="1">
    <source>
        <dbReference type="EMBL" id="QIM18663.1"/>
    </source>
</evidence>
<organism evidence="1 2">
    <name type="scientific">Leucobacter coleopterorum</name>
    <dbReference type="NCBI Taxonomy" id="2714933"/>
    <lineage>
        <taxon>Bacteria</taxon>
        <taxon>Bacillati</taxon>
        <taxon>Actinomycetota</taxon>
        <taxon>Actinomycetes</taxon>
        <taxon>Micrococcales</taxon>
        <taxon>Microbacteriaceae</taxon>
        <taxon>Leucobacter</taxon>
    </lineage>
</organism>
<sequence length="235" mass="25381">MNAPVNDRQVEVLRWIADGCPSGQWAEGENAPKISAAALKSRGLATVTGHGKTWTATITDTGKYYLEHGAYPPGAELAATIVPANRVRRSTMPGLDLSEGASATLAEAKVLIKRLQSEGPVIFADPDESIRARYRRILHACRTHQLVPAGQELRFTGRSSGDIVIMLSTGSPADATKWDRIRTTTRKVTTNLVELRSALESTSILQAVTEGVRPRAIEVVLGLVEELQPHGLRLG</sequence>
<evidence type="ECO:0000313" key="2">
    <source>
        <dbReference type="Proteomes" id="UP000503441"/>
    </source>
</evidence>
<protein>
    <submittedName>
        <fullName evidence="1">Uncharacterized protein</fullName>
    </submittedName>
</protein>
<dbReference type="Proteomes" id="UP000503441">
    <property type="component" value="Chromosome"/>
</dbReference>
<reference evidence="1 2" key="1">
    <citation type="submission" date="2020-03" db="EMBL/GenBank/DDBJ databases">
        <title>Leucobacter sp. nov., isolated from beetles.</title>
        <authorList>
            <person name="Hyun D.-W."/>
            <person name="Bae J.-W."/>
        </authorList>
    </citation>
    <scope>NUCLEOTIDE SEQUENCE [LARGE SCALE GENOMIC DNA]</scope>
    <source>
        <strain evidence="1 2">HDW9A</strain>
    </source>
</reference>
<gene>
    <name evidence="1" type="ORF">G7066_08665</name>
</gene>
<proteinExistence type="predicted"/>
<name>A0ABX6JWP4_9MICO</name>
<dbReference type="RefSeq" id="WP_166330472.1">
    <property type="nucleotide sequence ID" value="NZ_CP049933.1"/>
</dbReference>